<dbReference type="Proteomes" id="UP000264589">
    <property type="component" value="Unassembled WGS sequence"/>
</dbReference>
<comment type="caution">
    <text evidence="2">The sequence shown here is derived from an EMBL/GenBank/DDBJ whole genome shotgun (WGS) entry which is preliminary data.</text>
</comment>
<dbReference type="InterPro" id="IPR036206">
    <property type="entry name" value="ThiamineP_synth_sf"/>
</dbReference>
<dbReference type="CDD" id="cd00564">
    <property type="entry name" value="TMP_TenI"/>
    <property type="match status" value="1"/>
</dbReference>
<organism evidence="2 3">
    <name type="scientific">Parvularcula marina</name>
    <dbReference type="NCBI Taxonomy" id="2292771"/>
    <lineage>
        <taxon>Bacteria</taxon>
        <taxon>Pseudomonadati</taxon>
        <taxon>Pseudomonadota</taxon>
        <taxon>Alphaproteobacteria</taxon>
        <taxon>Parvularculales</taxon>
        <taxon>Parvularculaceae</taxon>
        <taxon>Parvularcula</taxon>
    </lineage>
</organism>
<keyword evidence="3" id="KW-1185">Reference proteome</keyword>
<feature type="domain" description="Thiamine phosphate synthase/TenI" evidence="1">
    <location>
        <begin position="115"/>
        <end position="185"/>
    </location>
</feature>
<dbReference type="InParanoid" id="A0A371RJ80"/>
<dbReference type="EMBL" id="QUQO01000001">
    <property type="protein sequence ID" value="RFB05489.1"/>
    <property type="molecule type" value="Genomic_DNA"/>
</dbReference>
<reference evidence="2 3" key="1">
    <citation type="submission" date="2018-08" db="EMBL/GenBank/DDBJ databases">
        <title>Parvularcula sp. SM1705, isolated from surface water of the South Sea China.</title>
        <authorList>
            <person name="Sun L."/>
        </authorList>
    </citation>
    <scope>NUCLEOTIDE SEQUENCE [LARGE SCALE GENOMIC DNA]</scope>
    <source>
        <strain evidence="2 3">SM1705</strain>
    </source>
</reference>
<gene>
    <name evidence="2" type="ORF">DX908_09585</name>
</gene>
<dbReference type="AlphaFoldDB" id="A0A371RJ80"/>
<dbReference type="Pfam" id="PF02581">
    <property type="entry name" value="TMP-TENI"/>
    <property type="match status" value="1"/>
</dbReference>
<evidence type="ECO:0000259" key="1">
    <source>
        <dbReference type="Pfam" id="PF02581"/>
    </source>
</evidence>
<dbReference type="InterPro" id="IPR013785">
    <property type="entry name" value="Aldolase_TIM"/>
</dbReference>
<dbReference type="SUPFAM" id="SSF51391">
    <property type="entry name" value="Thiamin phosphate synthase"/>
    <property type="match status" value="1"/>
</dbReference>
<protein>
    <submittedName>
        <fullName evidence="2">Thiamine phosphate synthase</fullName>
    </submittedName>
</protein>
<proteinExistence type="predicted"/>
<evidence type="ECO:0000313" key="2">
    <source>
        <dbReference type="EMBL" id="RFB05489.1"/>
    </source>
</evidence>
<sequence>MAPPMPDIASNVRSLCEAATALRQAAPVWPGALPPFSLVLFTDDRRQADLLSLLREVPEAGDVPPLAVLFRHDGLPAEARRALAAETMAVTKAKGHFFLTARMVLAGADGSHACPSTGFVSWPVHDAAEARIAEEKSADFGFVSPVWPTASHEDAQPLGAENAAALARRMSIPAFALGGMTADSACGLHGLPFYGMGVIGAWSG</sequence>
<dbReference type="Gene3D" id="3.20.20.70">
    <property type="entry name" value="Aldolase class I"/>
    <property type="match status" value="1"/>
</dbReference>
<accession>A0A371RJ80</accession>
<evidence type="ECO:0000313" key="3">
    <source>
        <dbReference type="Proteomes" id="UP000264589"/>
    </source>
</evidence>
<dbReference type="InterPro" id="IPR022998">
    <property type="entry name" value="ThiamineP_synth_TenI"/>
</dbReference>
<dbReference type="GO" id="GO:0009228">
    <property type="term" value="P:thiamine biosynthetic process"/>
    <property type="evidence" value="ECO:0007669"/>
    <property type="project" value="UniProtKB-KW"/>
</dbReference>
<name>A0A371RJ80_9PROT</name>